<evidence type="ECO:0000313" key="3">
    <source>
        <dbReference type="EMBL" id="MBB5378923.1"/>
    </source>
</evidence>
<name>A0A7W8KKI6_9DEIO</name>
<dbReference type="Proteomes" id="UP000619376">
    <property type="component" value="Unassembled WGS sequence"/>
</dbReference>
<reference evidence="2" key="1">
    <citation type="journal article" date="2014" name="Int. J. Syst. Evol. Microbiol.">
        <title>Complete genome of a new Firmicutes species belonging to the dominant human colonic microbiota ('Ruminococcus bicirculans') reveals two chromosomes and a selective capacity to utilize plant glucans.</title>
        <authorList>
            <consortium name="NISC Comparative Sequencing Program"/>
            <person name="Wegmann U."/>
            <person name="Louis P."/>
            <person name="Goesmann A."/>
            <person name="Henrissat B."/>
            <person name="Duncan S.H."/>
            <person name="Flint H.J."/>
        </authorList>
    </citation>
    <scope>NUCLEOTIDE SEQUENCE</scope>
    <source>
        <strain evidence="2">CGMCC 1.18437</strain>
    </source>
</reference>
<proteinExistence type="predicted"/>
<sequence>MAKIVFMTTGLLHEPWGHPQVREFEDRIAGVFGGAASCQGFLGLRWPPGDSTPLVYRTPDQAGRTANTLTVWQDLESAFAFAYAGLHAEAMGKRQDWFAHSEWPGYAAWWVPDDHEPTWPDVHAHFDRLCHDGPSPDAFDFKHAFGPDGQPYQLDREAAKVLMRRNKMQGVLTGYLGAWNEPDAATRRLLLDRVWAPDGHYTDPGSHATDLAGLDAIIGAFHAANPGAVFSQEGDFDLHHSHVRFFWHLTLRPGVELRGMDYAQVNAAGQIKTIVGFF</sequence>
<gene>
    <name evidence="2" type="ORF">GCM10017781_43500</name>
    <name evidence="3" type="ORF">HNQ07_004430</name>
</gene>
<evidence type="ECO:0000313" key="2">
    <source>
        <dbReference type="EMBL" id="GHF62782.1"/>
    </source>
</evidence>
<protein>
    <recommendedName>
        <fullName evidence="1">DUF3291 domain-containing protein</fullName>
    </recommendedName>
</protein>
<keyword evidence="5" id="KW-1185">Reference proteome</keyword>
<dbReference type="InterPro" id="IPR032710">
    <property type="entry name" value="NTF2-like_dom_sf"/>
</dbReference>
<accession>A0A7W8KKI6</accession>
<dbReference type="SUPFAM" id="SSF54427">
    <property type="entry name" value="NTF2-like"/>
    <property type="match status" value="1"/>
</dbReference>
<reference evidence="5" key="2">
    <citation type="journal article" date="2019" name="Int. J. Syst. Evol. Microbiol.">
        <title>The Global Catalogue of Microorganisms (GCM) 10K type strain sequencing project: providing services to taxonomists for standard genome sequencing and annotation.</title>
        <authorList>
            <consortium name="The Broad Institute Genomics Platform"/>
            <consortium name="The Broad Institute Genome Sequencing Center for Infectious Disease"/>
            <person name="Wu L."/>
            <person name="Ma J."/>
        </authorList>
    </citation>
    <scope>NUCLEOTIDE SEQUENCE [LARGE SCALE GENOMIC DNA]</scope>
    <source>
        <strain evidence="5">CGMCC 1.18437</strain>
    </source>
</reference>
<dbReference type="Proteomes" id="UP000539473">
    <property type="component" value="Unassembled WGS sequence"/>
</dbReference>
<comment type="caution">
    <text evidence="3">The sequence shown here is derived from an EMBL/GenBank/DDBJ whole genome shotgun (WGS) entry which is preliminary data.</text>
</comment>
<dbReference type="EMBL" id="BNAJ01000017">
    <property type="protein sequence ID" value="GHF62782.1"/>
    <property type="molecule type" value="Genomic_DNA"/>
</dbReference>
<dbReference type="AlphaFoldDB" id="A0A7W8KKI6"/>
<organism evidence="3 4">
    <name type="scientific">Deinococcus metalli</name>
    <dbReference type="NCBI Taxonomy" id="1141878"/>
    <lineage>
        <taxon>Bacteria</taxon>
        <taxon>Thermotogati</taxon>
        <taxon>Deinococcota</taxon>
        <taxon>Deinococci</taxon>
        <taxon>Deinococcales</taxon>
        <taxon>Deinococcaceae</taxon>
        <taxon>Deinococcus</taxon>
    </lineage>
</organism>
<feature type="domain" description="DUF3291" evidence="1">
    <location>
        <begin position="8"/>
        <end position="143"/>
    </location>
</feature>
<evidence type="ECO:0000259" key="1">
    <source>
        <dbReference type="Pfam" id="PF11695"/>
    </source>
</evidence>
<dbReference type="SUPFAM" id="SSF54909">
    <property type="entry name" value="Dimeric alpha+beta barrel"/>
    <property type="match status" value="1"/>
</dbReference>
<dbReference type="InterPro" id="IPR011008">
    <property type="entry name" value="Dimeric_a/b-barrel"/>
</dbReference>
<dbReference type="Gene3D" id="3.10.450.50">
    <property type="match status" value="1"/>
</dbReference>
<dbReference type="RefSeq" id="WP_184115784.1">
    <property type="nucleotide sequence ID" value="NZ_BNAJ01000017.1"/>
</dbReference>
<reference evidence="3 4" key="3">
    <citation type="submission" date="2020-08" db="EMBL/GenBank/DDBJ databases">
        <title>Genomic Encyclopedia of Type Strains, Phase IV (KMG-IV): sequencing the most valuable type-strain genomes for metagenomic binning, comparative biology and taxonomic classification.</title>
        <authorList>
            <person name="Goeker M."/>
        </authorList>
    </citation>
    <scope>NUCLEOTIDE SEQUENCE [LARGE SCALE GENOMIC DNA]</scope>
    <source>
        <strain evidence="3 4">DSM 27521</strain>
    </source>
</reference>
<dbReference type="InterPro" id="IPR021708">
    <property type="entry name" value="DUF3291"/>
</dbReference>
<dbReference type="Pfam" id="PF11695">
    <property type="entry name" value="DUF3291"/>
    <property type="match status" value="1"/>
</dbReference>
<dbReference type="EMBL" id="JACHFK010000017">
    <property type="protein sequence ID" value="MBB5378923.1"/>
    <property type="molecule type" value="Genomic_DNA"/>
</dbReference>
<reference evidence="2" key="4">
    <citation type="submission" date="2024-05" db="EMBL/GenBank/DDBJ databases">
        <authorList>
            <person name="Sun Q."/>
            <person name="Zhou Y."/>
        </authorList>
    </citation>
    <scope>NUCLEOTIDE SEQUENCE</scope>
    <source>
        <strain evidence="2">CGMCC 1.18437</strain>
    </source>
</reference>
<evidence type="ECO:0000313" key="5">
    <source>
        <dbReference type="Proteomes" id="UP000619376"/>
    </source>
</evidence>
<evidence type="ECO:0000313" key="4">
    <source>
        <dbReference type="Proteomes" id="UP000539473"/>
    </source>
</evidence>